<protein>
    <recommendedName>
        <fullName evidence="3">ABM domain-containing protein</fullName>
    </recommendedName>
</protein>
<dbReference type="EMBL" id="CP093442">
    <property type="protein sequence ID" value="UOF01508.1"/>
    <property type="molecule type" value="Genomic_DNA"/>
</dbReference>
<dbReference type="RefSeq" id="WP_243537948.1">
    <property type="nucleotide sequence ID" value="NZ_CP093442.1"/>
</dbReference>
<organism evidence="1 2">
    <name type="scientific">Bdellovibrio reynosensis</name>
    <dbReference type="NCBI Taxonomy" id="2835041"/>
    <lineage>
        <taxon>Bacteria</taxon>
        <taxon>Pseudomonadati</taxon>
        <taxon>Bdellovibrionota</taxon>
        <taxon>Bdellovibrionia</taxon>
        <taxon>Bdellovibrionales</taxon>
        <taxon>Pseudobdellovibrionaceae</taxon>
        <taxon>Bdellovibrio</taxon>
    </lineage>
</organism>
<sequence length="110" mass="12278">MAYGIIHFFANGTEEQYDAVLQAVHPDKNTLPKGQLYHAAGPSNGGWTVIAVHDSKESWETFKNQILMPKMTAGIKGGFSGPPQETVFECYRFIEGKQERASENRREASM</sequence>
<gene>
    <name evidence="1" type="ORF">MNR06_00890</name>
</gene>
<name>A0ABY4C948_9BACT</name>
<proteinExistence type="predicted"/>
<evidence type="ECO:0000313" key="1">
    <source>
        <dbReference type="EMBL" id="UOF01508.1"/>
    </source>
</evidence>
<reference evidence="1" key="1">
    <citation type="submission" date="2022-03" db="EMBL/GenBank/DDBJ databases">
        <title>Genome Identification and Characterization of new species Bdellovibrio reynosense LBG001 sp. nov. from a Mexico soil sample.</title>
        <authorList>
            <person name="Camilli A."/>
            <person name="Ajao Y."/>
            <person name="Guo X."/>
        </authorList>
    </citation>
    <scope>NUCLEOTIDE SEQUENCE</scope>
    <source>
        <strain evidence="1">LBG001</strain>
    </source>
</reference>
<evidence type="ECO:0008006" key="3">
    <source>
        <dbReference type="Google" id="ProtNLM"/>
    </source>
</evidence>
<keyword evidence="2" id="KW-1185">Reference proteome</keyword>
<accession>A0ABY4C948</accession>
<dbReference type="Proteomes" id="UP000830116">
    <property type="component" value="Chromosome"/>
</dbReference>
<evidence type="ECO:0000313" key="2">
    <source>
        <dbReference type="Proteomes" id="UP000830116"/>
    </source>
</evidence>